<dbReference type="AlphaFoldDB" id="A0A4Q5HE41"/>
<dbReference type="OrthoDB" id="1048712at2"/>
<sequence>MRQCIKYFMIVLLGVLLYDSVAQAAGISCTFIRNDEERCILSQAPTTAHKQDIRSILYDHFSSIPLYMDNVDSTQVPGNKSVLLLLNYFRMCWLSDSSIGDSPLHTSFYPVPDPLSYYVFGLRKIII</sequence>
<evidence type="ECO:0008006" key="4">
    <source>
        <dbReference type="Google" id="ProtNLM"/>
    </source>
</evidence>
<organism evidence="2 3">
    <name type="scientific">Bacteroides intestinalis</name>
    <dbReference type="NCBI Taxonomy" id="329854"/>
    <lineage>
        <taxon>Bacteria</taxon>
        <taxon>Pseudomonadati</taxon>
        <taxon>Bacteroidota</taxon>
        <taxon>Bacteroidia</taxon>
        <taxon>Bacteroidales</taxon>
        <taxon>Bacteroidaceae</taxon>
        <taxon>Bacteroides</taxon>
    </lineage>
</organism>
<name>A0A4Q5HE41_9BACE</name>
<reference evidence="2 3" key="1">
    <citation type="journal article" date="2019" name="Science, e1252229">
        <title>Invertible promoters mediate bacterial phase variation, antibiotic resistance, and host adaptation in the gut.</title>
        <authorList>
            <person name="Jiang X."/>
            <person name="Hall A.B."/>
            <person name="Arthur T.D."/>
            <person name="Plichta D.R."/>
            <person name="Covington C.T."/>
            <person name="Poyet M."/>
            <person name="Crothers J."/>
            <person name="Moses P.L."/>
            <person name="Tolonen A.C."/>
            <person name="Vlamakis H."/>
            <person name="Alm E.J."/>
            <person name="Xavier R.J."/>
        </authorList>
    </citation>
    <scope>NUCLEOTIDE SEQUENCE [LARGE SCALE GENOMIC DNA]</scope>
    <source>
        <strain evidence="3">bf_0095</strain>
    </source>
</reference>
<feature type="chain" id="PRO_5043194540" description="DUF3575 domain-containing protein" evidence="1">
    <location>
        <begin position="25"/>
        <end position="127"/>
    </location>
</feature>
<evidence type="ECO:0000313" key="2">
    <source>
        <dbReference type="EMBL" id="RYT79310.1"/>
    </source>
</evidence>
<evidence type="ECO:0000313" key="3">
    <source>
        <dbReference type="Proteomes" id="UP000291191"/>
    </source>
</evidence>
<feature type="signal peptide" evidence="1">
    <location>
        <begin position="1"/>
        <end position="24"/>
    </location>
</feature>
<gene>
    <name evidence="2" type="ORF">EAJ06_14485</name>
</gene>
<dbReference type="RefSeq" id="WP_044155147.1">
    <property type="nucleotide sequence ID" value="NZ_JADNLS010000004.1"/>
</dbReference>
<evidence type="ECO:0000256" key="1">
    <source>
        <dbReference type="SAM" id="SignalP"/>
    </source>
</evidence>
<comment type="caution">
    <text evidence="2">The sequence shown here is derived from an EMBL/GenBank/DDBJ whole genome shotgun (WGS) entry which is preliminary data.</text>
</comment>
<protein>
    <recommendedName>
        <fullName evidence="4">DUF3575 domain-containing protein</fullName>
    </recommendedName>
</protein>
<dbReference type="GeneID" id="26161674"/>
<proteinExistence type="predicted"/>
<keyword evidence="3" id="KW-1185">Reference proteome</keyword>
<accession>A0A4Q5HE41</accession>
<dbReference type="EMBL" id="RCXO01000018">
    <property type="protein sequence ID" value="RYT79310.1"/>
    <property type="molecule type" value="Genomic_DNA"/>
</dbReference>
<dbReference type="Proteomes" id="UP000291191">
    <property type="component" value="Unassembled WGS sequence"/>
</dbReference>
<keyword evidence="1" id="KW-0732">Signal</keyword>